<dbReference type="AlphaFoldDB" id="X0UM14"/>
<protein>
    <recommendedName>
        <fullName evidence="2">PAS domain-containing protein</fullName>
    </recommendedName>
</protein>
<keyword evidence="1" id="KW-0472">Membrane</keyword>
<dbReference type="InterPro" id="IPR000014">
    <property type="entry name" value="PAS"/>
</dbReference>
<dbReference type="EMBL" id="BARS01029008">
    <property type="protein sequence ID" value="GAG00337.1"/>
    <property type="molecule type" value="Genomic_DNA"/>
</dbReference>
<feature type="domain" description="PAS" evidence="2">
    <location>
        <begin position="95"/>
        <end position="127"/>
    </location>
</feature>
<proteinExistence type="predicted"/>
<evidence type="ECO:0000256" key="1">
    <source>
        <dbReference type="SAM" id="Phobius"/>
    </source>
</evidence>
<dbReference type="Gene3D" id="3.30.450.20">
    <property type="entry name" value="PAS domain"/>
    <property type="match status" value="1"/>
</dbReference>
<dbReference type="InterPro" id="IPR035965">
    <property type="entry name" value="PAS-like_dom_sf"/>
</dbReference>
<dbReference type="PROSITE" id="PS50112">
    <property type="entry name" value="PAS"/>
    <property type="match status" value="1"/>
</dbReference>
<feature type="transmembrane region" description="Helical" evidence="1">
    <location>
        <begin position="38"/>
        <end position="55"/>
    </location>
</feature>
<organism evidence="3">
    <name type="scientific">marine sediment metagenome</name>
    <dbReference type="NCBI Taxonomy" id="412755"/>
    <lineage>
        <taxon>unclassified sequences</taxon>
        <taxon>metagenomes</taxon>
        <taxon>ecological metagenomes</taxon>
    </lineage>
</organism>
<reference evidence="3" key="1">
    <citation type="journal article" date="2014" name="Front. Microbiol.">
        <title>High frequency of phylogenetically diverse reductive dehalogenase-homologous genes in deep subseafloor sedimentary metagenomes.</title>
        <authorList>
            <person name="Kawai M."/>
            <person name="Futagami T."/>
            <person name="Toyoda A."/>
            <person name="Takaki Y."/>
            <person name="Nishi S."/>
            <person name="Hori S."/>
            <person name="Arai W."/>
            <person name="Tsubouchi T."/>
            <person name="Morono Y."/>
            <person name="Uchiyama I."/>
            <person name="Ito T."/>
            <person name="Fujiyama A."/>
            <person name="Inagaki F."/>
            <person name="Takami H."/>
        </authorList>
    </citation>
    <scope>NUCLEOTIDE SEQUENCE</scope>
    <source>
        <strain evidence="3">Expedition CK06-06</strain>
    </source>
</reference>
<gene>
    <name evidence="3" type="ORF">S01H1_45399</name>
</gene>
<name>X0UM14_9ZZZZ</name>
<dbReference type="SUPFAM" id="SSF55785">
    <property type="entry name" value="PYP-like sensor domain (PAS domain)"/>
    <property type="match status" value="1"/>
</dbReference>
<comment type="caution">
    <text evidence="3">The sequence shown here is derived from an EMBL/GenBank/DDBJ whole genome shotgun (WGS) entry which is preliminary data.</text>
</comment>
<keyword evidence="1" id="KW-1133">Transmembrane helix</keyword>
<sequence length="127" mass="14480">MLFTAVVLMTSSFIGGCIEDIIQGEPILSQISRLEWQITPILVGFIGGLFGYFYGKRIENHKEITERNIPVITSDRKQTDMDFQTNKEMNLIIESERKYQMLVENMKEGVLLEDTDGIITFVNPGLC</sequence>
<evidence type="ECO:0000313" key="3">
    <source>
        <dbReference type="EMBL" id="GAG00337.1"/>
    </source>
</evidence>
<feature type="non-terminal residue" evidence="3">
    <location>
        <position position="127"/>
    </location>
</feature>
<evidence type="ECO:0000259" key="2">
    <source>
        <dbReference type="PROSITE" id="PS50112"/>
    </source>
</evidence>
<keyword evidence="1" id="KW-0812">Transmembrane</keyword>
<accession>X0UM14</accession>